<evidence type="ECO:0000313" key="7">
    <source>
        <dbReference type="Proteomes" id="UP001162164"/>
    </source>
</evidence>
<reference evidence="6" key="1">
    <citation type="journal article" date="2023" name="Insect Mol. Biol.">
        <title>Genome sequencing provides insights into the evolution of gene families encoding plant cell wall-degrading enzymes in longhorned beetles.</title>
        <authorList>
            <person name="Shin N.R."/>
            <person name="Okamura Y."/>
            <person name="Kirsch R."/>
            <person name="Pauchet Y."/>
        </authorList>
    </citation>
    <scope>NUCLEOTIDE SEQUENCE</scope>
    <source>
        <strain evidence="6">MMC_N1</strain>
    </source>
</reference>
<evidence type="ECO:0000256" key="3">
    <source>
        <dbReference type="ARBA" id="ARBA00022574"/>
    </source>
</evidence>
<dbReference type="PANTHER" id="PTHR12442">
    <property type="entry name" value="DYNEIN INTERMEDIATE CHAIN"/>
    <property type="match status" value="1"/>
</dbReference>
<sequence length="829" mass="94001">MAAPSKVQMLAQSQSKAALAGQPSAVVLDGEGLQSVTEIVGSKSKITALQADPKREKRKKKKRDKKRQHAFEIPGVKKMTLSELAQKIIGCTAGDTVTSEKPWIYVDKELLVDNLELHEESSEFLPLKGELLKYPRKELLVGYIPDESRDYDEFYICLTEEATDIVNDVIEKMKTEQEERLYNSVNKVVGEWIPQGTEEEVDDGIMKNSRPLIEVEVETKYPIFPNKIEFRTVPAEQRRDGYMELRCADESIVNVYKRRIDACVQVAPQVISAEAQTNCTYPTNSTTEYLYEIAGDPVKIMERCTPGIVKYAENNMDNVSDMLTVNSVINLYTDDYRALCADPSAKKAKATALETVTENMLFMDVNMCKGKMVADAAWHPMWTGTVAIAYANFAPNVYLSGQNTDDLVSSMWGADGRMLHAAPPFQVHKAVFDSNPVLMWSTKDVLRPKLILESPREAFKLSFCAFDENILVGGLKNGQIIIWDIRNKLTKVEELEVLTANQQKYRAHMNSLMGWMKDIHDLALVRPTALSDLKHSHKSAITGITWMSPYHEYSRLGKLDEIPEEEERFSMQFLTCSKDGTICIWDLLKKPKVQPGGFKIKKLKRLKKKPSALLVDVSPFKILHMNLRPIYRLRVPRGEEKTKIVAMAGCTENYFRMRYVEKNPVRGRKISIEDRIYYKPVLHFEDTAKEPEPELYIGSMEGEVIVGLCSLRRGLNITQLSSPFAVPGDCAHLSWEGQDFESGEVVNSQLCKILNVAKYHDGPVCVIKKCPETDAILTVGGKTFAIWRDDFKGRPVLWRRGGHMYTAGDWNPFQVWARGEFSKLRTSRM</sequence>
<protein>
    <submittedName>
        <fullName evidence="6">Uncharacterized protein</fullName>
    </submittedName>
</protein>
<dbReference type="InterPro" id="IPR015943">
    <property type="entry name" value="WD40/YVTN_repeat-like_dom_sf"/>
</dbReference>
<keyword evidence="7" id="KW-1185">Reference proteome</keyword>
<feature type="region of interest" description="Disordered" evidence="5">
    <location>
        <begin position="1"/>
        <end position="21"/>
    </location>
</feature>
<evidence type="ECO:0000256" key="5">
    <source>
        <dbReference type="SAM" id="MobiDB-lite"/>
    </source>
</evidence>
<evidence type="ECO:0000256" key="1">
    <source>
        <dbReference type="ARBA" id="ARBA00004496"/>
    </source>
</evidence>
<dbReference type="InterPro" id="IPR036322">
    <property type="entry name" value="WD40_repeat_dom_sf"/>
</dbReference>
<proteinExistence type="predicted"/>
<dbReference type="EMBL" id="JAPWTJ010001256">
    <property type="protein sequence ID" value="KAJ8973012.1"/>
    <property type="molecule type" value="Genomic_DNA"/>
</dbReference>
<comment type="caution">
    <text evidence="6">The sequence shown here is derived from an EMBL/GenBank/DDBJ whole genome shotgun (WGS) entry which is preliminary data.</text>
</comment>
<dbReference type="SUPFAM" id="SSF50978">
    <property type="entry name" value="WD40 repeat-like"/>
    <property type="match status" value="1"/>
</dbReference>
<name>A0ABQ9J667_9CUCU</name>
<feature type="region of interest" description="Disordered" evidence="5">
    <location>
        <begin position="47"/>
        <end position="69"/>
    </location>
</feature>
<organism evidence="6 7">
    <name type="scientific">Molorchus minor</name>
    <dbReference type="NCBI Taxonomy" id="1323400"/>
    <lineage>
        <taxon>Eukaryota</taxon>
        <taxon>Metazoa</taxon>
        <taxon>Ecdysozoa</taxon>
        <taxon>Arthropoda</taxon>
        <taxon>Hexapoda</taxon>
        <taxon>Insecta</taxon>
        <taxon>Pterygota</taxon>
        <taxon>Neoptera</taxon>
        <taxon>Endopterygota</taxon>
        <taxon>Coleoptera</taxon>
        <taxon>Polyphaga</taxon>
        <taxon>Cucujiformia</taxon>
        <taxon>Chrysomeloidea</taxon>
        <taxon>Cerambycidae</taxon>
        <taxon>Lamiinae</taxon>
        <taxon>Monochamini</taxon>
        <taxon>Molorchus</taxon>
    </lineage>
</organism>
<keyword evidence="4" id="KW-0677">Repeat</keyword>
<gene>
    <name evidence="6" type="ORF">NQ317_004610</name>
</gene>
<keyword evidence="3" id="KW-0853">WD repeat</keyword>
<dbReference type="SMART" id="SM00320">
    <property type="entry name" value="WD40"/>
    <property type="match status" value="3"/>
</dbReference>
<dbReference type="InterPro" id="IPR001680">
    <property type="entry name" value="WD40_rpt"/>
</dbReference>
<comment type="subcellular location">
    <subcellularLocation>
        <location evidence="1">Cytoplasm</location>
    </subcellularLocation>
</comment>
<dbReference type="PANTHER" id="PTHR12442:SF5">
    <property type="entry name" value="DYNEIN AXONEMAL INTERMEDIATE CHAIN 3"/>
    <property type="match status" value="1"/>
</dbReference>
<accession>A0ABQ9J667</accession>
<dbReference type="Proteomes" id="UP001162164">
    <property type="component" value="Unassembled WGS sequence"/>
</dbReference>
<evidence type="ECO:0000256" key="4">
    <source>
        <dbReference type="ARBA" id="ARBA00022737"/>
    </source>
</evidence>
<evidence type="ECO:0000313" key="6">
    <source>
        <dbReference type="EMBL" id="KAJ8973012.1"/>
    </source>
</evidence>
<dbReference type="Gene3D" id="2.130.10.10">
    <property type="entry name" value="YVTN repeat-like/Quinoprotein amine dehydrogenase"/>
    <property type="match status" value="1"/>
</dbReference>
<evidence type="ECO:0000256" key="2">
    <source>
        <dbReference type="ARBA" id="ARBA00022490"/>
    </source>
</evidence>
<feature type="compositionally biased region" description="Basic residues" evidence="5">
    <location>
        <begin position="56"/>
        <end position="68"/>
    </location>
</feature>
<keyword evidence="2" id="KW-0963">Cytoplasm</keyword>
<dbReference type="InterPro" id="IPR050687">
    <property type="entry name" value="Dynein_IC"/>
</dbReference>